<organism evidence="2 3">
    <name type="scientific">Vanessa tameamea</name>
    <name type="common">Kamehameha butterfly</name>
    <dbReference type="NCBI Taxonomy" id="334116"/>
    <lineage>
        <taxon>Eukaryota</taxon>
        <taxon>Metazoa</taxon>
        <taxon>Ecdysozoa</taxon>
        <taxon>Arthropoda</taxon>
        <taxon>Hexapoda</taxon>
        <taxon>Insecta</taxon>
        <taxon>Pterygota</taxon>
        <taxon>Neoptera</taxon>
        <taxon>Endopterygota</taxon>
        <taxon>Lepidoptera</taxon>
        <taxon>Glossata</taxon>
        <taxon>Ditrysia</taxon>
        <taxon>Papilionoidea</taxon>
        <taxon>Nymphalidae</taxon>
        <taxon>Nymphalinae</taxon>
        <taxon>Vanessa</taxon>
    </lineage>
</organism>
<dbReference type="GeneID" id="113395991"/>
<name>A0A8B8HZ66_VANTA</name>
<reference evidence="3" key="1">
    <citation type="submission" date="2025-08" db="UniProtKB">
        <authorList>
            <consortium name="RefSeq"/>
        </authorList>
    </citation>
    <scope>IDENTIFICATION</scope>
    <source>
        <tissue evidence="3">Whole body</tissue>
    </source>
</reference>
<keyword evidence="2" id="KW-1185">Reference proteome</keyword>
<dbReference type="RefSeq" id="XP_026489537.1">
    <property type="nucleotide sequence ID" value="XM_026633752.2"/>
</dbReference>
<dbReference type="AlphaFoldDB" id="A0A8B8HZ66"/>
<dbReference type="Proteomes" id="UP001652626">
    <property type="component" value="Chromosome 14"/>
</dbReference>
<sequence length="216" mass="25691">MMNSIQNSVKYLRLINLKTALNTLKECRPAPTVSTTKLDLISKAKTINFTPHSIIFDIKDKPTHSRKQQDPLSYIPIVNPRSILPIIDTNWRKDEIALPAIHQEEKLAVRLIVIRRKKMKKHQRRKLWKRMRHRWARVKKNRRIKKEKIFQNELLAMIKQANAFSAEQYLASKLEKANHTPLPTRWRHKRLPDFIIRQLLGIDKKINYKHSDVYKA</sequence>
<dbReference type="InterPro" id="IPR013177">
    <property type="entry name" value="Ribosomal_mS38_C"/>
</dbReference>
<accession>A0A8B8HZ66</accession>
<dbReference type="OMA" id="HQRNKLW"/>
<evidence type="ECO:0000313" key="3">
    <source>
        <dbReference type="RefSeq" id="XP_026489537.1"/>
    </source>
</evidence>
<proteinExistence type="predicted"/>
<feature type="domain" description="Ribosomal protein mS38 C-terminal" evidence="1">
    <location>
        <begin position="107"/>
        <end position="140"/>
    </location>
</feature>
<gene>
    <name evidence="3" type="primary">LOC113395991</name>
</gene>
<evidence type="ECO:0000313" key="2">
    <source>
        <dbReference type="Proteomes" id="UP001652626"/>
    </source>
</evidence>
<evidence type="ECO:0000259" key="1">
    <source>
        <dbReference type="SMART" id="SM01155"/>
    </source>
</evidence>
<dbReference type="OrthoDB" id="6423950at2759"/>
<dbReference type="SMART" id="SM01155">
    <property type="entry name" value="DUF1713"/>
    <property type="match status" value="1"/>
</dbReference>
<protein>
    <submittedName>
        <fullName evidence="3">Uncharacterized protein LOC113395991</fullName>
    </submittedName>
</protein>